<feature type="region of interest" description="Disordered" evidence="1">
    <location>
        <begin position="143"/>
        <end position="169"/>
    </location>
</feature>
<organism evidence="2 3">
    <name type="scientific">Colletotrichum orchidophilum</name>
    <dbReference type="NCBI Taxonomy" id="1209926"/>
    <lineage>
        <taxon>Eukaryota</taxon>
        <taxon>Fungi</taxon>
        <taxon>Dikarya</taxon>
        <taxon>Ascomycota</taxon>
        <taxon>Pezizomycotina</taxon>
        <taxon>Sordariomycetes</taxon>
        <taxon>Hypocreomycetidae</taxon>
        <taxon>Glomerellales</taxon>
        <taxon>Glomerellaceae</taxon>
        <taxon>Colletotrichum</taxon>
    </lineage>
</organism>
<evidence type="ECO:0000256" key="1">
    <source>
        <dbReference type="SAM" id="MobiDB-lite"/>
    </source>
</evidence>
<protein>
    <submittedName>
        <fullName evidence="2">Uncharacterized protein</fullName>
    </submittedName>
</protein>
<reference evidence="2 3" key="1">
    <citation type="submission" date="2016-09" db="EMBL/GenBank/DDBJ databases">
        <authorList>
            <person name="Capua I."/>
            <person name="De Benedictis P."/>
            <person name="Joannis T."/>
            <person name="Lombin L.H."/>
            <person name="Cattoli G."/>
        </authorList>
    </citation>
    <scope>NUCLEOTIDE SEQUENCE [LARGE SCALE GENOMIC DNA]</scope>
    <source>
        <strain evidence="2 3">IMI 309357</strain>
    </source>
</reference>
<feature type="region of interest" description="Disordered" evidence="1">
    <location>
        <begin position="178"/>
        <end position="197"/>
    </location>
</feature>
<keyword evidence="3" id="KW-1185">Reference proteome</keyword>
<name>A0A1G4B4L9_9PEZI</name>
<accession>A0A1G4B4L9</accession>
<feature type="compositionally biased region" description="Polar residues" evidence="1">
    <location>
        <begin position="182"/>
        <end position="197"/>
    </location>
</feature>
<feature type="compositionally biased region" description="Basic and acidic residues" evidence="1">
    <location>
        <begin position="225"/>
        <end position="236"/>
    </location>
</feature>
<proteinExistence type="predicted"/>
<sequence length="267" mass="29401">MAAGLLGLMIQSEVIPNGIEFVARKPTPTYLHSTLLPQAPTPTLPPSSLDLVFYFGGPSLQILYTYPYGTGLMDQALFMYAAIEFGDSIGKDETAVRILPPPLAGACQMEVFYKGTAKSEHGHFFGDQQQRQRVAVSKQRVATHRNAEGGRSAVQSSSAPTLHPLQGQLDDRCCWREREGGRTSSNPGTETPQTQVPLSMVRVEQQQASSRPAAALDHGGRRLHRDPTMKWREATRRPWRISQDEEEDKEQEGTALQPAARSGSFPT</sequence>
<dbReference type="RefSeq" id="XP_022473547.1">
    <property type="nucleotide sequence ID" value="XM_022619943.1"/>
</dbReference>
<feature type="region of interest" description="Disordered" evidence="1">
    <location>
        <begin position="203"/>
        <end position="267"/>
    </location>
</feature>
<dbReference type="EMBL" id="MJBS01000070">
    <property type="protein sequence ID" value="OHE96388.1"/>
    <property type="molecule type" value="Genomic_DNA"/>
</dbReference>
<comment type="caution">
    <text evidence="2">The sequence shown here is derived from an EMBL/GenBank/DDBJ whole genome shotgun (WGS) entry which is preliminary data.</text>
</comment>
<evidence type="ECO:0000313" key="2">
    <source>
        <dbReference type="EMBL" id="OHE96388.1"/>
    </source>
</evidence>
<evidence type="ECO:0000313" key="3">
    <source>
        <dbReference type="Proteomes" id="UP000176998"/>
    </source>
</evidence>
<gene>
    <name evidence="2" type="ORF">CORC01_08311</name>
</gene>
<dbReference type="AlphaFoldDB" id="A0A1G4B4L9"/>
<dbReference type="Proteomes" id="UP000176998">
    <property type="component" value="Unassembled WGS sequence"/>
</dbReference>
<dbReference type="GeneID" id="34561453"/>